<dbReference type="Gene3D" id="3.40.630.10">
    <property type="entry name" value="Zn peptidases"/>
    <property type="match status" value="1"/>
</dbReference>
<dbReference type="GO" id="GO:0005794">
    <property type="term" value="C:Golgi apparatus"/>
    <property type="evidence" value="ECO:0007669"/>
    <property type="project" value="UniProtKB-SubCell"/>
</dbReference>
<dbReference type="AlphaFoldDB" id="A0A160TY24"/>
<dbReference type="GO" id="GO:0005783">
    <property type="term" value="C:endoplasmic reticulum"/>
    <property type="evidence" value="ECO:0007669"/>
    <property type="project" value="UniProtKB-SubCell"/>
</dbReference>
<dbReference type="GO" id="GO:0004177">
    <property type="term" value="F:aminopeptidase activity"/>
    <property type="evidence" value="ECO:0007669"/>
    <property type="project" value="UniProtKB-KW"/>
</dbReference>
<dbReference type="Gene3D" id="3.50.30.30">
    <property type="match status" value="1"/>
</dbReference>
<gene>
    <name evidence="22" type="ORF">MGWOODY_Hyp2485</name>
</gene>
<evidence type="ECO:0000256" key="1">
    <source>
        <dbReference type="ARBA" id="ARBA00004240"/>
    </source>
</evidence>
<evidence type="ECO:0000256" key="14">
    <source>
        <dbReference type="ARBA" id="ARBA00023034"/>
    </source>
</evidence>
<keyword evidence="11" id="KW-0378">Hydrolase</keyword>
<evidence type="ECO:0000256" key="18">
    <source>
        <dbReference type="ARBA" id="ARBA00023228"/>
    </source>
</evidence>
<proteinExistence type="predicted"/>
<keyword evidence="10" id="KW-0732">Signal</keyword>
<evidence type="ECO:0000256" key="16">
    <source>
        <dbReference type="ARBA" id="ARBA00023145"/>
    </source>
</evidence>
<reference evidence="22" key="1">
    <citation type="submission" date="2015-10" db="EMBL/GenBank/DDBJ databases">
        <authorList>
            <person name="Gilbert D.G."/>
        </authorList>
    </citation>
    <scope>NUCLEOTIDE SEQUENCE</scope>
</reference>
<dbReference type="Pfam" id="PF04389">
    <property type="entry name" value="Peptidase_M28"/>
    <property type="match status" value="1"/>
</dbReference>
<comment type="subunit">
    <text evidence="19">Homodimer. The monomeric form is inactive while the homodimer is active.</text>
</comment>
<organism evidence="22">
    <name type="scientific">hydrothermal vent metagenome</name>
    <dbReference type="NCBI Taxonomy" id="652676"/>
    <lineage>
        <taxon>unclassified sequences</taxon>
        <taxon>metagenomes</taxon>
        <taxon>ecological metagenomes</taxon>
    </lineage>
</organism>
<dbReference type="SUPFAM" id="SSF53187">
    <property type="entry name" value="Zn-dependent exopeptidases"/>
    <property type="match status" value="1"/>
</dbReference>
<evidence type="ECO:0000256" key="11">
    <source>
        <dbReference type="ARBA" id="ARBA00022801"/>
    </source>
</evidence>
<keyword evidence="14" id="KW-0333">Golgi apparatus</keyword>
<keyword evidence="12" id="KW-0256">Endoplasmic reticulum</keyword>
<comment type="subcellular location">
    <subcellularLocation>
        <location evidence="1">Endoplasmic reticulum</location>
    </subcellularLocation>
    <subcellularLocation>
        <location evidence="3">Golgi apparatus</location>
    </subcellularLocation>
    <subcellularLocation>
        <location evidence="2">Lysosome</location>
    </subcellularLocation>
    <subcellularLocation>
        <location evidence="4">Secreted</location>
    </subcellularLocation>
</comment>
<evidence type="ECO:0000256" key="9">
    <source>
        <dbReference type="ARBA" id="ARBA00022723"/>
    </source>
</evidence>
<evidence type="ECO:0000313" key="22">
    <source>
        <dbReference type="EMBL" id="CUS56590.1"/>
    </source>
</evidence>
<evidence type="ECO:0000259" key="21">
    <source>
        <dbReference type="Pfam" id="PF04389"/>
    </source>
</evidence>
<keyword evidence="18" id="KW-0458">Lysosome</keyword>
<dbReference type="GO" id="GO:0046872">
    <property type="term" value="F:metal ion binding"/>
    <property type="evidence" value="ECO:0007669"/>
    <property type="project" value="UniProtKB-KW"/>
</dbReference>
<dbReference type="PANTHER" id="PTHR12053:SF3">
    <property type="entry name" value="CARBOXYPEPTIDASE Q"/>
    <property type="match status" value="1"/>
</dbReference>
<keyword evidence="6" id="KW-0964">Secreted</keyword>
<accession>A0A160TY24</accession>
<dbReference type="GO" id="GO:0005576">
    <property type="term" value="C:extracellular region"/>
    <property type="evidence" value="ECO:0007669"/>
    <property type="project" value="UniProtKB-SubCell"/>
</dbReference>
<keyword evidence="7" id="KW-0121">Carboxypeptidase</keyword>
<keyword evidence="8" id="KW-0645">Protease</keyword>
<dbReference type="GO" id="GO:0004180">
    <property type="term" value="F:carboxypeptidase activity"/>
    <property type="evidence" value="ECO:0007669"/>
    <property type="project" value="UniProtKB-KW"/>
</dbReference>
<evidence type="ECO:0000256" key="5">
    <source>
        <dbReference type="ARBA" id="ARBA00014116"/>
    </source>
</evidence>
<evidence type="ECO:0000256" key="12">
    <source>
        <dbReference type="ARBA" id="ARBA00022824"/>
    </source>
</evidence>
<dbReference type="EMBL" id="CZQD01000028">
    <property type="protein sequence ID" value="CUS56590.1"/>
    <property type="molecule type" value="Genomic_DNA"/>
</dbReference>
<evidence type="ECO:0000256" key="19">
    <source>
        <dbReference type="ARBA" id="ARBA00025833"/>
    </source>
</evidence>
<keyword evidence="16" id="KW-0865">Zymogen</keyword>
<protein>
    <recommendedName>
        <fullName evidence="5">Carboxypeptidase Q</fullName>
    </recommendedName>
    <alternativeName>
        <fullName evidence="20">Plasma glutamate carboxypeptidase</fullName>
    </alternativeName>
</protein>
<dbReference type="InterPro" id="IPR039866">
    <property type="entry name" value="CPQ"/>
</dbReference>
<dbReference type="PANTHER" id="PTHR12053">
    <property type="entry name" value="PROTEASE FAMILY M28 PLASMA GLUTAMATE CARBOXYPEPTIDASE-RELATED"/>
    <property type="match status" value="1"/>
</dbReference>
<evidence type="ECO:0000256" key="17">
    <source>
        <dbReference type="ARBA" id="ARBA00023180"/>
    </source>
</evidence>
<dbReference type="GO" id="GO:0005764">
    <property type="term" value="C:lysosome"/>
    <property type="evidence" value="ECO:0007669"/>
    <property type="project" value="UniProtKB-SubCell"/>
</dbReference>
<keyword evidence="13" id="KW-0862">Zinc</keyword>
<dbReference type="GO" id="GO:0006508">
    <property type="term" value="P:proteolysis"/>
    <property type="evidence" value="ECO:0007669"/>
    <property type="project" value="UniProtKB-KW"/>
</dbReference>
<evidence type="ECO:0000256" key="3">
    <source>
        <dbReference type="ARBA" id="ARBA00004555"/>
    </source>
</evidence>
<evidence type="ECO:0000256" key="8">
    <source>
        <dbReference type="ARBA" id="ARBA00022670"/>
    </source>
</evidence>
<feature type="domain" description="Peptidase M28" evidence="21">
    <location>
        <begin position="263"/>
        <end position="452"/>
    </location>
</feature>
<name>A0A160TY24_9ZZZZ</name>
<evidence type="ECO:0000256" key="7">
    <source>
        <dbReference type="ARBA" id="ARBA00022645"/>
    </source>
</evidence>
<dbReference type="InterPro" id="IPR007484">
    <property type="entry name" value="Peptidase_M28"/>
</dbReference>
<keyword evidence="22" id="KW-0031">Aminopeptidase</keyword>
<evidence type="ECO:0000256" key="13">
    <source>
        <dbReference type="ARBA" id="ARBA00022833"/>
    </source>
</evidence>
<evidence type="ECO:0000256" key="15">
    <source>
        <dbReference type="ARBA" id="ARBA00023049"/>
    </source>
</evidence>
<evidence type="ECO:0000256" key="6">
    <source>
        <dbReference type="ARBA" id="ARBA00022525"/>
    </source>
</evidence>
<keyword evidence="15" id="KW-0482">Metalloprotease</keyword>
<dbReference type="GO" id="GO:0070573">
    <property type="term" value="F:metallodipeptidase activity"/>
    <property type="evidence" value="ECO:0007669"/>
    <property type="project" value="InterPro"/>
</dbReference>
<evidence type="ECO:0000256" key="10">
    <source>
        <dbReference type="ARBA" id="ARBA00022729"/>
    </source>
</evidence>
<evidence type="ECO:0000256" key="4">
    <source>
        <dbReference type="ARBA" id="ARBA00004613"/>
    </source>
</evidence>
<keyword evidence="17" id="KW-0325">Glycoprotein</keyword>
<keyword evidence="9" id="KW-0479">Metal-binding</keyword>
<evidence type="ECO:0000256" key="20">
    <source>
        <dbReference type="ARBA" id="ARBA00033328"/>
    </source>
</evidence>
<evidence type="ECO:0000256" key="2">
    <source>
        <dbReference type="ARBA" id="ARBA00004371"/>
    </source>
</evidence>
<sequence>MRQIRHIAGILAGMAILVGAPSFAQDADLSPEIAATTDQLIADALLDEVGLQFVEDLTTEVGARLGGSPDEARARVWAMNALKELNFDRTRVEDFTIPYWARTRESARVIGANAQDLVITALGGSRATPEGGLEADIVRFETLSDLKAADADSLAGKIAFIDERMYKTQDGSGYGLAVRKRGGCANAAAEKGAVACLIRSVGTQPHRMPHTGGMFREGALGALPAAALSGPDADQLTRLLDRGPVRVNLDIGVEYADAAPSGNVIAEVEGSDLEDEIILIGCHLDSWDLGTGALDDGAGCGIVVGAAKLIADLPGKPRRTIRVVLYGSEEVGLFGANAYARQHGDDLDKHMLAAESDFGAGRIWRFQTNFGEAAISYADVMKQVLTPLGVSEGDNAAGGGPDIGVLRRAGVPVVTPAQDGRDYFDYHHTPDDTFDKIDPEAFRQNVAVYAAFTYIAAQTGWDFRKSEPTLMGSD</sequence>